<evidence type="ECO:0000313" key="1">
    <source>
        <dbReference type="EMBL" id="MDK8600907.1"/>
    </source>
</evidence>
<dbReference type="AlphaFoldDB" id="A0AAW6ZJG8"/>
<accession>A0AAW6ZJG8</accession>
<evidence type="ECO:0000313" key="2">
    <source>
        <dbReference type="Proteomes" id="UP001225576"/>
    </source>
</evidence>
<reference evidence="1" key="1">
    <citation type="submission" date="2023-05" db="EMBL/GenBank/DDBJ databases">
        <title>Genomic Catalog of Human Bladder Bacteria.</title>
        <authorList>
            <person name="Du J."/>
        </authorList>
    </citation>
    <scope>NUCLEOTIDE SEQUENCE</scope>
    <source>
        <strain evidence="1">UMB1304A</strain>
    </source>
</reference>
<dbReference type="EMBL" id="JASPDQ010000001">
    <property type="protein sequence ID" value="MDK8600907.1"/>
    <property type="molecule type" value="Genomic_DNA"/>
</dbReference>
<name>A0AAW6ZJG8_9ACTO</name>
<protein>
    <recommendedName>
        <fullName evidence="3">Cell division protein ZapA</fullName>
    </recommendedName>
</protein>
<dbReference type="RefSeq" id="WP_102216808.1">
    <property type="nucleotide sequence ID" value="NZ_JASPDQ010000001.1"/>
</dbReference>
<comment type="caution">
    <text evidence="1">The sequence shown here is derived from an EMBL/GenBank/DDBJ whole genome shotgun (WGS) entry which is preliminary data.</text>
</comment>
<gene>
    <name evidence="1" type="ORF">QP858_00295</name>
</gene>
<dbReference type="Proteomes" id="UP001225576">
    <property type="component" value="Unassembled WGS sequence"/>
</dbReference>
<evidence type="ECO:0008006" key="3">
    <source>
        <dbReference type="Google" id="ProtNLM"/>
    </source>
</evidence>
<sequence length="141" mass="15189">MSKKTSNAKAASTVESGRSATVLIGGEPFELVLTTRATRLIAERYGGLEHLGEALETSDDLGKTLGEVIWLITLLANQSVQIHNHRHPDGKRPELSVDEVELLTVPADLADYRGAIAEALQRGTRRDILTEPVPKAPAVDA</sequence>
<organism evidence="1 2">
    <name type="scientific">Trueperella bernardiae</name>
    <dbReference type="NCBI Taxonomy" id="59561"/>
    <lineage>
        <taxon>Bacteria</taxon>
        <taxon>Bacillati</taxon>
        <taxon>Actinomycetota</taxon>
        <taxon>Actinomycetes</taxon>
        <taxon>Actinomycetales</taxon>
        <taxon>Actinomycetaceae</taxon>
        <taxon>Trueperella</taxon>
    </lineage>
</organism>
<proteinExistence type="predicted"/>